<dbReference type="Proteomes" id="UP000181936">
    <property type="component" value="Chromosome"/>
</dbReference>
<evidence type="ECO:0000313" key="1">
    <source>
        <dbReference type="EMBL" id="APH07007.1"/>
    </source>
</evidence>
<keyword evidence="2" id="KW-1185">Reference proteome</keyword>
<evidence type="ECO:0008006" key="3">
    <source>
        <dbReference type="Google" id="ProtNLM"/>
    </source>
</evidence>
<protein>
    <recommendedName>
        <fullName evidence="3">SnoaL-like domain-containing protein</fullName>
    </recommendedName>
</protein>
<dbReference type="SUPFAM" id="SSF54427">
    <property type="entry name" value="NTF2-like"/>
    <property type="match status" value="1"/>
</dbReference>
<dbReference type="EMBL" id="CP016020">
    <property type="protein sequence ID" value="APH07007.1"/>
    <property type="molecule type" value="Genomic_DNA"/>
</dbReference>
<sequence length="123" mass="13863">MKIVSTADCENSPKKKFLIEFIMAFATNDFVYVSENTSKDLYWDIVNNTLIKGHEEVKKVLASTSRISEIEILTIITHGKTASINGTVRYEQDSIYSFCSVYTFVSAGKNTIKAITSYVIKMN</sequence>
<organism evidence="1 2">
    <name type="scientific">Bacillus weihaiensis</name>
    <dbReference type="NCBI Taxonomy" id="1547283"/>
    <lineage>
        <taxon>Bacteria</taxon>
        <taxon>Bacillati</taxon>
        <taxon>Bacillota</taxon>
        <taxon>Bacilli</taxon>
        <taxon>Bacillales</taxon>
        <taxon>Bacillaceae</taxon>
        <taxon>Bacillus</taxon>
    </lineage>
</organism>
<dbReference type="STRING" id="1547283.A9C19_07815"/>
<proteinExistence type="predicted"/>
<gene>
    <name evidence="1" type="ORF">A9C19_07815</name>
</gene>
<dbReference type="KEGG" id="bwh:A9C19_07815"/>
<accession>A0A1L3MXE6</accession>
<evidence type="ECO:0000313" key="2">
    <source>
        <dbReference type="Proteomes" id="UP000181936"/>
    </source>
</evidence>
<dbReference type="Gene3D" id="3.10.450.50">
    <property type="match status" value="1"/>
</dbReference>
<dbReference type="AlphaFoldDB" id="A0A1L3MXE6"/>
<dbReference type="InterPro" id="IPR032710">
    <property type="entry name" value="NTF2-like_dom_sf"/>
</dbReference>
<name>A0A1L3MXE6_9BACI</name>
<reference evidence="1 2" key="1">
    <citation type="journal article" date="2016" name="Sci. Rep.">
        <title>Complete genome sequence and transcriptomic analysis of a novel marine strain Bacillus weihaiensis reveals the mechanism of brown algae degradation.</title>
        <authorList>
            <person name="Zhu Y."/>
            <person name="Chen P."/>
            <person name="Bao Y."/>
            <person name="Men Y."/>
            <person name="Zeng Y."/>
            <person name="Yang J."/>
            <person name="Sun J."/>
            <person name="Sun Y."/>
        </authorList>
    </citation>
    <scope>NUCLEOTIDE SEQUENCE [LARGE SCALE GENOMIC DNA]</scope>
    <source>
        <strain evidence="1 2">Alg07</strain>
    </source>
</reference>